<keyword evidence="7" id="KW-1185">Reference proteome</keyword>
<dbReference type="PANTHER" id="PTHR37326">
    <property type="entry name" value="BLL3975 PROTEIN"/>
    <property type="match status" value="1"/>
</dbReference>
<keyword evidence="2" id="KW-0479">Metal-binding</keyword>
<evidence type="ECO:0000256" key="2">
    <source>
        <dbReference type="ARBA" id="ARBA00022723"/>
    </source>
</evidence>
<reference evidence="6 7" key="1">
    <citation type="submission" date="2022-10" db="EMBL/GenBank/DDBJ databases">
        <title>Aestuariibacter sp. AA17 isolated from Montipora capitata coral fragment.</title>
        <authorList>
            <person name="Emsley S.A."/>
            <person name="Pfannmuller K.M."/>
            <person name="Loughran R.M."/>
            <person name="Shlafstein M."/>
            <person name="Papke E."/>
            <person name="Saw J.H."/>
            <person name="Ushijima B."/>
            <person name="Videau P."/>
        </authorList>
    </citation>
    <scope>NUCLEOTIDE SEQUENCE [LARGE SCALE GENOMIC DNA]</scope>
    <source>
        <strain evidence="6 7">AA17</strain>
    </source>
</reference>
<evidence type="ECO:0000256" key="4">
    <source>
        <dbReference type="ARBA" id="ARBA00022833"/>
    </source>
</evidence>
<dbReference type="SUPFAM" id="SSF53187">
    <property type="entry name" value="Zn-dependent exopeptidases"/>
    <property type="match status" value="1"/>
</dbReference>
<proteinExistence type="predicted"/>
<keyword evidence="3" id="KW-0378">Hydrolase</keyword>
<keyword evidence="4" id="KW-0862">Zinc</keyword>
<evidence type="ECO:0000313" key="7">
    <source>
        <dbReference type="Proteomes" id="UP001652504"/>
    </source>
</evidence>
<sequence>MTDVLTIGETSIKPGERVKLELPAARLYTDTEMSVPVEVIRSKKPGPIMFISAAIHGDELNGIEIIRRLLHMKSFRLSKGTLIAVPIVNVYGMLNQSRYMPDRRDLNRSFPGSAKGSLAGRLANLFLTEIVSKCDYGIDLHTGAIHRSNFPQVRANLRDDETHELARAFGVPVILNADLRDGSLRAAASNMDTKILLYEAGQALRFDELSIRAGIRGILNVMSALGMIRKRRPNASHKTVEPFEAYNSAWIRAASSGIVRDRKRLGDRVKKGDVLAEICSPTGNFEQKLKATQSGVIIGKQNIPLVQEGDAMFHIAYFEAPAQVEQHIGQLQDNLVPEQDLMMEPLQQ</sequence>
<evidence type="ECO:0000256" key="3">
    <source>
        <dbReference type="ARBA" id="ARBA00022801"/>
    </source>
</evidence>
<dbReference type="CDD" id="cd06251">
    <property type="entry name" value="M14_ASTE_ASPA-like"/>
    <property type="match status" value="1"/>
</dbReference>
<feature type="domain" description="Succinylglutamate desuccinylase/Aspartoacylase catalytic" evidence="5">
    <location>
        <begin position="45"/>
        <end position="224"/>
    </location>
</feature>
<dbReference type="InterPro" id="IPR055438">
    <property type="entry name" value="AstE_AspA_cat"/>
</dbReference>
<protein>
    <submittedName>
        <fullName evidence="6">M14 family metallopeptidase</fullName>
    </submittedName>
</protein>
<evidence type="ECO:0000256" key="1">
    <source>
        <dbReference type="ARBA" id="ARBA00001947"/>
    </source>
</evidence>
<dbReference type="Pfam" id="PF24827">
    <property type="entry name" value="AstE_AspA_cat"/>
    <property type="match status" value="1"/>
</dbReference>
<dbReference type="PIRSF" id="PIRSF039012">
    <property type="entry name" value="ASP"/>
    <property type="match status" value="1"/>
</dbReference>
<evidence type="ECO:0000313" key="6">
    <source>
        <dbReference type="EMBL" id="MCV2884100.1"/>
    </source>
</evidence>
<comment type="cofactor">
    <cofactor evidence="1">
        <name>Zn(2+)</name>
        <dbReference type="ChEBI" id="CHEBI:29105"/>
    </cofactor>
</comment>
<dbReference type="InterPro" id="IPR053138">
    <property type="entry name" value="N-alpha-Ac-DABA_deacetylase"/>
</dbReference>
<comment type="caution">
    <text evidence="6">The sequence shown here is derived from an EMBL/GenBank/DDBJ whole genome shotgun (WGS) entry which is preliminary data.</text>
</comment>
<organism evidence="6 7">
    <name type="scientific">Fluctibacter corallii</name>
    <dbReference type="NCBI Taxonomy" id="2984329"/>
    <lineage>
        <taxon>Bacteria</taxon>
        <taxon>Pseudomonadati</taxon>
        <taxon>Pseudomonadota</taxon>
        <taxon>Gammaproteobacteria</taxon>
        <taxon>Alteromonadales</taxon>
        <taxon>Alteromonadaceae</taxon>
        <taxon>Fluctibacter</taxon>
    </lineage>
</organism>
<dbReference type="Proteomes" id="UP001652504">
    <property type="component" value="Unassembled WGS sequence"/>
</dbReference>
<accession>A0ABT3A5Y3</accession>
<name>A0ABT3A5Y3_9ALTE</name>
<dbReference type="EMBL" id="JAOWKX010000002">
    <property type="protein sequence ID" value="MCV2884100.1"/>
    <property type="molecule type" value="Genomic_DNA"/>
</dbReference>
<dbReference type="Gene3D" id="3.40.630.10">
    <property type="entry name" value="Zn peptidases"/>
    <property type="match status" value="1"/>
</dbReference>
<dbReference type="InterPro" id="IPR043795">
    <property type="entry name" value="N-alpha-Ac-DABA-like"/>
</dbReference>
<dbReference type="RefSeq" id="WP_263711307.1">
    <property type="nucleotide sequence ID" value="NZ_JAOWKX010000002.1"/>
</dbReference>
<gene>
    <name evidence="6" type="ORF">OE749_05295</name>
</gene>
<evidence type="ECO:0000259" key="5">
    <source>
        <dbReference type="Pfam" id="PF24827"/>
    </source>
</evidence>
<dbReference type="PANTHER" id="PTHR37326:SF2">
    <property type="entry name" value="SUCCINYLGLUTAMATE DESUCCINYLASE_ASPARTOACYLASE FAMILY PROTEIN"/>
    <property type="match status" value="1"/>
</dbReference>